<sequence>MLMTPLPNVNSIYSLLLQQERQLVGSDQSEDKIVANAVNANAGNNNSKEFTPNFNPSLRGGRKNNNRSNRGRNGASRGLTRSCSHRAKTGHTIETCYHKHGFPPHLQRRIGTASVNNLITNEDASAIKNSFDSNTSSQDTQSLDALFSQDQKKALIALFQQQGHDQSPSSLQTQAINIVIAPSAAHIARSRTATP</sequence>
<name>A0ABU6RNZ0_9FABA</name>
<evidence type="ECO:0000313" key="3">
    <source>
        <dbReference type="Proteomes" id="UP001341840"/>
    </source>
</evidence>
<feature type="compositionally biased region" description="Polar residues" evidence="1">
    <location>
        <begin position="47"/>
        <end position="56"/>
    </location>
</feature>
<organism evidence="2 3">
    <name type="scientific">Stylosanthes scabra</name>
    <dbReference type="NCBI Taxonomy" id="79078"/>
    <lineage>
        <taxon>Eukaryota</taxon>
        <taxon>Viridiplantae</taxon>
        <taxon>Streptophyta</taxon>
        <taxon>Embryophyta</taxon>
        <taxon>Tracheophyta</taxon>
        <taxon>Spermatophyta</taxon>
        <taxon>Magnoliopsida</taxon>
        <taxon>eudicotyledons</taxon>
        <taxon>Gunneridae</taxon>
        <taxon>Pentapetalae</taxon>
        <taxon>rosids</taxon>
        <taxon>fabids</taxon>
        <taxon>Fabales</taxon>
        <taxon>Fabaceae</taxon>
        <taxon>Papilionoideae</taxon>
        <taxon>50 kb inversion clade</taxon>
        <taxon>dalbergioids sensu lato</taxon>
        <taxon>Dalbergieae</taxon>
        <taxon>Pterocarpus clade</taxon>
        <taxon>Stylosanthes</taxon>
    </lineage>
</organism>
<protein>
    <submittedName>
        <fullName evidence="2">Uncharacterized protein</fullName>
    </submittedName>
</protein>
<accession>A0ABU6RNZ0</accession>
<proteinExistence type="predicted"/>
<evidence type="ECO:0000256" key="1">
    <source>
        <dbReference type="SAM" id="MobiDB-lite"/>
    </source>
</evidence>
<gene>
    <name evidence="2" type="ORF">PIB30_119060</name>
</gene>
<comment type="caution">
    <text evidence="2">The sequence shown here is derived from an EMBL/GenBank/DDBJ whole genome shotgun (WGS) entry which is preliminary data.</text>
</comment>
<feature type="compositionally biased region" description="Low complexity" evidence="1">
    <location>
        <begin position="66"/>
        <end position="78"/>
    </location>
</feature>
<feature type="region of interest" description="Disordered" evidence="1">
    <location>
        <begin position="39"/>
        <end position="85"/>
    </location>
</feature>
<dbReference type="PANTHER" id="PTHR34222">
    <property type="entry name" value="GAG_PRE-INTEGRS DOMAIN-CONTAINING PROTEIN"/>
    <property type="match status" value="1"/>
</dbReference>
<reference evidence="2 3" key="1">
    <citation type="journal article" date="2023" name="Plants (Basel)">
        <title>Bridging the Gap: Combining Genomics and Transcriptomics Approaches to Understand Stylosanthes scabra, an Orphan Legume from the Brazilian Caatinga.</title>
        <authorList>
            <person name="Ferreira-Neto J.R.C."/>
            <person name="da Silva M.D."/>
            <person name="Binneck E."/>
            <person name="de Melo N.F."/>
            <person name="da Silva R.H."/>
            <person name="de Melo A.L.T.M."/>
            <person name="Pandolfi V."/>
            <person name="Bustamante F.O."/>
            <person name="Brasileiro-Vidal A.C."/>
            <person name="Benko-Iseppon A.M."/>
        </authorList>
    </citation>
    <scope>NUCLEOTIDE SEQUENCE [LARGE SCALE GENOMIC DNA]</scope>
    <source>
        <tissue evidence="2">Leaves</tissue>
    </source>
</reference>
<keyword evidence="3" id="KW-1185">Reference proteome</keyword>
<dbReference type="Proteomes" id="UP001341840">
    <property type="component" value="Unassembled WGS sequence"/>
</dbReference>
<dbReference type="EMBL" id="JASCZI010031059">
    <property type="protein sequence ID" value="MED6125818.1"/>
    <property type="molecule type" value="Genomic_DNA"/>
</dbReference>
<evidence type="ECO:0000313" key="2">
    <source>
        <dbReference type="EMBL" id="MED6125818.1"/>
    </source>
</evidence>
<dbReference type="PANTHER" id="PTHR34222:SF99">
    <property type="entry name" value="PROTEIN, PUTATIVE-RELATED"/>
    <property type="match status" value="1"/>
</dbReference>